<name>A0AAD3SD48_NEPGR</name>
<dbReference type="AlphaFoldDB" id="A0AAD3SD48"/>
<evidence type="ECO:0000256" key="2">
    <source>
        <dbReference type="ARBA" id="ARBA00022737"/>
    </source>
</evidence>
<dbReference type="Pfam" id="PF13041">
    <property type="entry name" value="PPR_2"/>
    <property type="match status" value="1"/>
</dbReference>
<protein>
    <recommendedName>
        <fullName evidence="4">DYW domain-containing protein</fullName>
    </recommendedName>
</protein>
<dbReference type="InterPro" id="IPR032867">
    <property type="entry name" value="DYW_dom"/>
</dbReference>
<dbReference type="PROSITE" id="PS51375">
    <property type="entry name" value="PPR"/>
    <property type="match status" value="1"/>
</dbReference>
<comment type="similarity">
    <text evidence="1">Belongs to the PPR family. PCMP-H subfamily.</text>
</comment>
<dbReference type="GO" id="GO:0003723">
    <property type="term" value="F:RNA binding"/>
    <property type="evidence" value="ECO:0007669"/>
    <property type="project" value="InterPro"/>
</dbReference>
<evidence type="ECO:0000313" key="6">
    <source>
        <dbReference type="Proteomes" id="UP001279734"/>
    </source>
</evidence>
<dbReference type="InterPro" id="IPR011990">
    <property type="entry name" value="TPR-like_helical_dom_sf"/>
</dbReference>
<feature type="domain" description="DYW" evidence="4">
    <location>
        <begin position="346"/>
        <end position="438"/>
    </location>
</feature>
<keyword evidence="6" id="KW-1185">Reference proteome</keyword>
<evidence type="ECO:0000313" key="5">
    <source>
        <dbReference type="EMBL" id="GMH08479.1"/>
    </source>
</evidence>
<evidence type="ECO:0000259" key="4">
    <source>
        <dbReference type="Pfam" id="PF14432"/>
    </source>
</evidence>
<feature type="repeat" description="PPR" evidence="3">
    <location>
        <begin position="131"/>
        <end position="165"/>
    </location>
</feature>
<dbReference type="PANTHER" id="PTHR47926:SF450">
    <property type="entry name" value="DYW DOMAIN-CONTAINING PROTEIN"/>
    <property type="match status" value="1"/>
</dbReference>
<evidence type="ECO:0000256" key="1">
    <source>
        <dbReference type="ARBA" id="ARBA00006643"/>
    </source>
</evidence>
<accession>A0AAD3SD48</accession>
<dbReference type="Pfam" id="PF20431">
    <property type="entry name" value="E_motif"/>
    <property type="match status" value="1"/>
</dbReference>
<dbReference type="Pfam" id="PF01535">
    <property type="entry name" value="PPR"/>
    <property type="match status" value="3"/>
</dbReference>
<dbReference type="Pfam" id="PF14432">
    <property type="entry name" value="DYW_deaminase"/>
    <property type="match status" value="1"/>
</dbReference>
<dbReference type="InterPro" id="IPR002885">
    <property type="entry name" value="PPR_rpt"/>
</dbReference>
<dbReference type="FunFam" id="1.25.40.10:FF:000344">
    <property type="entry name" value="Pentatricopeptide repeat-containing protein"/>
    <property type="match status" value="1"/>
</dbReference>
<sequence>MSRYLFDQIRQPDLVSWNTMLAAYAHCGASDVTSANGFSSVQNAELSVEVLHLFSRMQASSIRPNELTIVALISACADLGALSQGIWAHAYVLKNKLGLNHFVATALIDMYAKCGCLGMAHQLFDEFPQKDELCYNAMIQGLAIHGYGHSALDLFKMMKLKGLAPDSVTLLVTLSACSHSGLVEEGCKLFESMRKEYGIEPKLEHYSCLVDLLGRAGRLKEAEDRIQRMPMKPNAILWRSLLGAAKLHGNLAVGEVAVKHLIELDPQTSGNYVLLSNIYARIDKWEDVNRVRRLMKDRGIDKMPGNSWIEIDGAMHEFLMGDRTHPRLKEIYLKLEEMNRKLQAHGHKPRTQEVLFDIEEEDKEDALSYHSERLAIAFGLIASEATVPIRIIKNLRVCSDCHLSTKLISYIYDREIIVRDRNRFHHFRNGTCSCWDFW</sequence>
<dbReference type="InterPro" id="IPR046848">
    <property type="entry name" value="E_motif"/>
</dbReference>
<dbReference type="Pfam" id="PF20430">
    <property type="entry name" value="Eplus_motif"/>
    <property type="match status" value="1"/>
</dbReference>
<dbReference type="InterPro" id="IPR046960">
    <property type="entry name" value="PPR_At4g14850-like_plant"/>
</dbReference>
<evidence type="ECO:0000256" key="3">
    <source>
        <dbReference type="PROSITE-ProRule" id="PRU00708"/>
    </source>
</evidence>
<dbReference type="EMBL" id="BSYO01000008">
    <property type="protein sequence ID" value="GMH08479.1"/>
    <property type="molecule type" value="Genomic_DNA"/>
</dbReference>
<dbReference type="GO" id="GO:0008270">
    <property type="term" value="F:zinc ion binding"/>
    <property type="evidence" value="ECO:0007669"/>
    <property type="project" value="InterPro"/>
</dbReference>
<dbReference type="FunFam" id="1.25.40.10:FF:001050">
    <property type="entry name" value="Pentatricopeptide repeat-containing protein At2g33760"/>
    <property type="match status" value="1"/>
</dbReference>
<proteinExistence type="inferred from homology"/>
<dbReference type="NCBIfam" id="TIGR00756">
    <property type="entry name" value="PPR"/>
    <property type="match status" value="2"/>
</dbReference>
<comment type="caution">
    <text evidence="5">The sequence shown here is derived from an EMBL/GenBank/DDBJ whole genome shotgun (WGS) entry which is preliminary data.</text>
</comment>
<dbReference type="Proteomes" id="UP001279734">
    <property type="component" value="Unassembled WGS sequence"/>
</dbReference>
<dbReference type="InterPro" id="IPR046849">
    <property type="entry name" value="E2_motif"/>
</dbReference>
<gene>
    <name evidence="5" type="ORF">Nepgr_010319</name>
</gene>
<dbReference type="Gene3D" id="1.25.40.10">
    <property type="entry name" value="Tetratricopeptide repeat domain"/>
    <property type="match status" value="2"/>
</dbReference>
<reference evidence="5" key="1">
    <citation type="submission" date="2023-05" db="EMBL/GenBank/DDBJ databases">
        <title>Nepenthes gracilis genome sequencing.</title>
        <authorList>
            <person name="Fukushima K."/>
        </authorList>
    </citation>
    <scope>NUCLEOTIDE SEQUENCE</scope>
    <source>
        <strain evidence="5">SING2019-196</strain>
    </source>
</reference>
<dbReference type="PANTHER" id="PTHR47926">
    <property type="entry name" value="PENTATRICOPEPTIDE REPEAT-CONTAINING PROTEIN"/>
    <property type="match status" value="1"/>
</dbReference>
<dbReference type="GO" id="GO:0009451">
    <property type="term" value="P:RNA modification"/>
    <property type="evidence" value="ECO:0007669"/>
    <property type="project" value="InterPro"/>
</dbReference>
<keyword evidence="2" id="KW-0677">Repeat</keyword>
<organism evidence="5 6">
    <name type="scientific">Nepenthes gracilis</name>
    <name type="common">Slender pitcher plant</name>
    <dbReference type="NCBI Taxonomy" id="150966"/>
    <lineage>
        <taxon>Eukaryota</taxon>
        <taxon>Viridiplantae</taxon>
        <taxon>Streptophyta</taxon>
        <taxon>Embryophyta</taxon>
        <taxon>Tracheophyta</taxon>
        <taxon>Spermatophyta</taxon>
        <taxon>Magnoliopsida</taxon>
        <taxon>eudicotyledons</taxon>
        <taxon>Gunneridae</taxon>
        <taxon>Pentapetalae</taxon>
        <taxon>Caryophyllales</taxon>
        <taxon>Nepenthaceae</taxon>
        <taxon>Nepenthes</taxon>
    </lineage>
</organism>